<name>A0ABR1FLR6_AURAN</name>
<feature type="region of interest" description="Disordered" evidence="1">
    <location>
        <begin position="311"/>
        <end position="402"/>
    </location>
</feature>
<dbReference type="EMBL" id="JBBJCI010000363">
    <property type="protein sequence ID" value="KAK7233173.1"/>
    <property type="molecule type" value="Genomic_DNA"/>
</dbReference>
<reference evidence="2 3" key="1">
    <citation type="submission" date="2024-03" db="EMBL/GenBank/DDBJ databases">
        <title>Aureococcus anophagefferens CCMP1851 and Kratosvirus quantuckense: Draft genome of a second virus-susceptible host strain in the model system.</title>
        <authorList>
            <person name="Chase E."/>
            <person name="Truchon A.R."/>
            <person name="Schepens W."/>
            <person name="Wilhelm S.W."/>
        </authorList>
    </citation>
    <scope>NUCLEOTIDE SEQUENCE [LARGE SCALE GENOMIC DNA]</scope>
    <source>
        <strain evidence="2 3">CCMP1851</strain>
    </source>
</reference>
<keyword evidence="3" id="KW-1185">Reference proteome</keyword>
<feature type="region of interest" description="Disordered" evidence="1">
    <location>
        <begin position="438"/>
        <end position="468"/>
    </location>
</feature>
<protein>
    <submittedName>
        <fullName evidence="2">Uncharacterized protein</fullName>
    </submittedName>
</protein>
<feature type="compositionally biased region" description="Basic residues" evidence="1">
    <location>
        <begin position="451"/>
        <end position="462"/>
    </location>
</feature>
<dbReference type="Proteomes" id="UP001363151">
    <property type="component" value="Unassembled WGS sequence"/>
</dbReference>
<gene>
    <name evidence="2" type="ORF">SO694_00038048</name>
</gene>
<evidence type="ECO:0000313" key="3">
    <source>
        <dbReference type="Proteomes" id="UP001363151"/>
    </source>
</evidence>
<evidence type="ECO:0000313" key="2">
    <source>
        <dbReference type="EMBL" id="KAK7233173.1"/>
    </source>
</evidence>
<sequence>MIRSILAALWARQASGAAWKYFDPALGADNCSEPALPLSCDYARWPAPSCAGEAPASTCVAPCPLCADRAQEILERSEAVASKLMAADPKAHAPPVSECRPYVQTSKHHRDYGQITLNFRAGGVLAWVATEAEGTETGDILEIGASSGVGSTRILSESLRWAIEEGLTAKGRRLHSLEFRPHLVALGRSMAAACGWPSDTRLASAVDAACMPTCSGTRPAAWLANERSGAAMHEVGVLGALCATRKFSVIFADGGAFTGDDEWRQIKAFCGHVKWIVLDDTHEKTPMILAEAHANPDRWEVVYEESLCDASTAPGRGGARRRLADEGNGTATGRRRLAVLTQRERARAKRTQKQGRAIRVNRGKASKKPPAPSAPKQMAKNRGKAAAADADGPRRTTYQCGGNTHNGKFNGINGATGGYHRQFALIRHKWAFGDHSPDVPPMSMPPPPPSKKAKMMPPRKRPPPPPVKDPVGAALPAAFSLAPAAPPPPEPAVSAEALGKLEAALAIPSHDVAKEVETLPAAAADDAAADEPASEGVPRAALIPVFVALFFAGRAFELRRAR</sequence>
<proteinExistence type="predicted"/>
<evidence type="ECO:0000256" key="1">
    <source>
        <dbReference type="SAM" id="MobiDB-lite"/>
    </source>
</evidence>
<organism evidence="2 3">
    <name type="scientific">Aureococcus anophagefferens</name>
    <name type="common">Harmful bloom alga</name>
    <dbReference type="NCBI Taxonomy" id="44056"/>
    <lineage>
        <taxon>Eukaryota</taxon>
        <taxon>Sar</taxon>
        <taxon>Stramenopiles</taxon>
        <taxon>Ochrophyta</taxon>
        <taxon>Pelagophyceae</taxon>
        <taxon>Pelagomonadales</taxon>
        <taxon>Pelagomonadaceae</taxon>
        <taxon>Aureococcus</taxon>
    </lineage>
</organism>
<feature type="compositionally biased region" description="Pro residues" evidence="1">
    <location>
        <begin position="438"/>
        <end position="450"/>
    </location>
</feature>
<comment type="caution">
    <text evidence="2">The sequence shown here is derived from an EMBL/GenBank/DDBJ whole genome shotgun (WGS) entry which is preliminary data.</text>
</comment>
<accession>A0ABR1FLR6</accession>